<evidence type="ECO:0000313" key="2">
    <source>
        <dbReference type="Proteomes" id="UP000664534"/>
    </source>
</evidence>
<dbReference type="AlphaFoldDB" id="A0A8H3J5T3"/>
<comment type="caution">
    <text evidence="1">The sequence shown here is derived from an EMBL/GenBank/DDBJ whole genome shotgun (WGS) entry which is preliminary data.</text>
</comment>
<evidence type="ECO:0000313" key="1">
    <source>
        <dbReference type="EMBL" id="CAF9941286.1"/>
    </source>
</evidence>
<dbReference type="Proteomes" id="UP000664534">
    <property type="component" value="Unassembled WGS sequence"/>
</dbReference>
<name>A0A8H3J5T3_9LECA</name>
<organism evidence="1 2">
    <name type="scientific">Imshaugia aleurites</name>
    <dbReference type="NCBI Taxonomy" id="172621"/>
    <lineage>
        <taxon>Eukaryota</taxon>
        <taxon>Fungi</taxon>
        <taxon>Dikarya</taxon>
        <taxon>Ascomycota</taxon>
        <taxon>Pezizomycotina</taxon>
        <taxon>Lecanoromycetes</taxon>
        <taxon>OSLEUM clade</taxon>
        <taxon>Lecanoromycetidae</taxon>
        <taxon>Lecanorales</taxon>
        <taxon>Lecanorineae</taxon>
        <taxon>Parmeliaceae</taxon>
        <taxon>Imshaugia</taxon>
    </lineage>
</organism>
<gene>
    <name evidence="1" type="ORF">IMSHALPRED_002506</name>
</gene>
<reference evidence="1" key="1">
    <citation type="submission" date="2021-03" db="EMBL/GenBank/DDBJ databases">
        <authorList>
            <person name="Tagirdzhanova G."/>
        </authorList>
    </citation>
    <scope>NUCLEOTIDE SEQUENCE</scope>
</reference>
<dbReference type="OrthoDB" id="5272396at2759"/>
<sequence length="296" mass="34031">MAEPKAAMQPRGIRFLDVPHEIRDIVYTQLFCHKYTVRIPRYLLEQYDTLETTAQEKDPSHTCEASPLGMTNALTVPSPHTCKKPVLNAKTGPWSSLVILQTSKQVNEEAAQSLYAVGSFYFQSDVLMEGDLSLLGHKLQLLRTMELHFVIDFYQLLHEEEELRSITNAICSANIRFLAAGQEGRRYTCRLVFHIFEGEDPPEVQWWNALEELDMFERVVIGVSWFDETLEDEKVEMTIPYPSWSFCCTYGMGGKVRGRSGRWETIKQDTQRAILRGQYSEGNTPRAIDGYYVTRI</sequence>
<dbReference type="EMBL" id="CAJPDT010000145">
    <property type="protein sequence ID" value="CAF9941286.1"/>
    <property type="molecule type" value="Genomic_DNA"/>
</dbReference>
<proteinExistence type="predicted"/>
<protein>
    <submittedName>
        <fullName evidence="1">Uncharacterized protein</fullName>
    </submittedName>
</protein>
<accession>A0A8H3J5T3</accession>
<keyword evidence="2" id="KW-1185">Reference proteome</keyword>